<gene>
    <name evidence="2" type="primary">PRPF8</name>
</gene>
<reference evidence="2" key="5">
    <citation type="submission" date="2025-09" db="UniProtKB">
        <authorList>
            <consortium name="Ensembl"/>
        </authorList>
    </citation>
    <scope>IDENTIFICATION</scope>
</reference>
<dbReference type="OrthoDB" id="1931567at2759"/>
<dbReference type="Ensembl" id="ENST00000703538.1">
    <property type="protein sequence ID" value="ENSP00000515361.1"/>
    <property type="gene ID" value="ENSG00000174231.19"/>
</dbReference>
<dbReference type="Ensembl" id="ENST00000703538.1">
    <property type="protein sequence ID" value="ENSP00000515361.1"/>
    <property type="gene ID" value="ENSG00000174231.18"/>
</dbReference>
<reference evidence="2 3" key="3">
    <citation type="journal article" date="2006" name="Nature">
        <title>DNA sequence of human chromosome 17 and analysis of rearrangement in the human lineage.</title>
        <authorList>
            <person name="Zody M.C."/>
            <person name="Garber M."/>
            <person name="Adams D.J."/>
            <person name="Sharpe T."/>
            <person name="Harrow J."/>
            <person name="Lupski J.R."/>
            <person name="Nicholson C."/>
            <person name="Searle S.M."/>
            <person name="Wilming L."/>
            <person name="Young S.K."/>
            <person name="Abouelleil A."/>
            <person name="Allen N.R."/>
            <person name="Bi W."/>
            <person name="Bloom T."/>
            <person name="Borowsky M.L."/>
            <person name="Bugalter B.E."/>
            <person name="Butler J."/>
            <person name="Chang J.L."/>
            <person name="Chen C.K."/>
            <person name="Cook A."/>
            <person name="Corum B."/>
            <person name="Cuomo C.A."/>
            <person name="de Jong P.J."/>
            <person name="DeCaprio D."/>
            <person name="Dewar K."/>
            <person name="FitzGerald M."/>
            <person name="Gilbert J."/>
            <person name="Gibson R."/>
            <person name="Gnerre S."/>
            <person name="Goldstein S."/>
            <person name="Grafham D.V."/>
            <person name="Grocock R."/>
            <person name="Hafez N."/>
            <person name="Hagopian D.S."/>
            <person name="Hart E."/>
            <person name="Norman C.H."/>
            <person name="Humphray S."/>
            <person name="Jaffe D.B."/>
            <person name="Jones M."/>
            <person name="Kamal M."/>
            <person name="Khodiyar V.K."/>
            <person name="LaButti K."/>
            <person name="Laird G."/>
            <person name="Lehoczky J."/>
            <person name="Liu X."/>
            <person name="Lokyitsang T."/>
            <person name="Loveland J."/>
            <person name="Lui A."/>
            <person name="Macdonald P."/>
            <person name="Major J.E."/>
            <person name="Matthews L."/>
            <person name="Mauceli E."/>
            <person name="McCarroll S.A."/>
            <person name="Mihalev A.H."/>
            <person name="Mudge J."/>
            <person name="Nguyen C."/>
            <person name="Nicol R."/>
            <person name="O'Leary S.B."/>
            <person name="Osoegawa K."/>
            <person name="Schwartz D.C."/>
            <person name="Shaw-Smith C."/>
            <person name="Stankiewicz P."/>
            <person name="Steward C."/>
            <person name="Swarbreck D."/>
            <person name="Venkataraman V."/>
            <person name="Whittaker C.A."/>
            <person name="Yang X."/>
            <person name="Zimmer A.R."/>
            <person name="Bradley A."/>
            <person name="Hubbard T."/>
            <person name="Birren B.W."/>
            <person name="Rogers J."/>
            <person name="Lander E.S."/>
            <person name="Nusbaum C."/>
        </authorList>
    </citation>
    <scope>NUCLEOTIDE SEQUENCE [LARGE SCALE GENOMIC DNA]</scope>
</reference>
<sequence length="35" mass="3782">MAGVFPYRGPGNPVPGPLAPLPDYMSEEKLQEKVP</sequence>
<evidence type="ECO:0007829" key="4">
    <source>
        <dbReference type="PeptideAtlas" id="A0A994J3N2"/>
    </source>
</evidence>
<organism evidence="2 3">
    <name type="scientific">Homo sapiens</name>
    <name type="common">Human</name>
    <dbReference type="NCBI Taxonomy" id="9606"/>
    <lineage>
        <taxon>Eukaryota</taxon>
        <taxon>Metazoa</taxon>
        <taxon>Chordata</taxon>
        <taxon>Craniata</taxon>
        <taxon>Vertebrata</taxon>
        <taxon>Euteleostomi</taxon>
        <taxon>Mammalia</taxon>
        <taxon>Eutheria</taxon>
        <taxon>Euarchontoglires</taxon>
        <taxon>Primates</taxon>
        <taxon>Haplorrhini</taxon>
        <taxon>Catarrhini</taxon>
        <taxon>Hominidae</taxon>
        <taxon>Homo</taxon>
    </lineage>
</organism>
<evidence type="ECO:0000313" key="3">
    <source>
        <dbReference type="Proteomes" id="UP000005640"/>
    </source>
</evidence>
<dbReference type="GeneTree" id="ENSGT00390000015210"/>
<protein>
    <submittedName>
        <fullName evidence="2">Pre-mRNA processing factor 8</fullName>
    </submittedName>
</protein>
<keyword evidence="4 5" id="KW-1267">Proteomics identification</keyword>
<keyword evidence="3" id="KW-1185">Reference proteome</keyword>
<proteinExistence type="evidence at protein level"/>
<dbReference type="EMBL" id="AC130343">
    <property type="status" value="NOT_ANNOTATED_CDS"/>
    <property type="molecule type" value="Genomic_DNA"/>
</dbReference>
<feature type="region of interest" description="Disordered" evidence="1">
    <location>
        <begin position="1"/>
        <end position="35"/>
    </location>
</feature>
<reference evidence="2 3" key="2">
    <citation type="journal article" date="2004" name="Nature">
        <title>Finishing the euchromatic sequence of the human genome.</title>
        <authorList>
            <consortium name="International Human Genome Sequencing Consortium"/>
        </authorList>
    </citation>
    <scope>NUCLEOTIDE SEQUENCE [LARGE SCALE GENOMIC DNA]</scope>
</reference>
<dbReference type="HGNC" id="HGNC:17340">
    <property type="gene designation" value="PRPF8"/>
</dbReference>
<name>A0A994J3N2_HUMAN</name>
<dbReference type="OpenTargets" id="ENSG00000174231"/>
<feature type="compositionally biased region" description="Basic and acidic residues" evidence="1">
    <location>
        <begin position="26"/>
        <end position="35"/>
    </location>
</feature>
<evidence type="ECO:0000256" key="1">
    <source>
        <dbReference type="SAM" id="MobiDB-lite"/>
    </source>
</evidence>
<evidence type="ECO:0000313" key="2">
    <source>
        <dbReference type="Ensembl" id="ENSP00000515361.1"/>
    </source>
</evidence>
<accession>A0A994J3N2</accession>
<reference evidence="2 3" key="1">
    <citation type="journal article" date="2001" name="Nature">
        <title>Initial sequencing and analysis of the human genome.</title>
        <authorList>
            <consortium name="International Human Genome Sequencing Consortium"/>
            <person name="Lander E.S."/>
            <person name="Linton L.M."/>
            <person name="Birren B."/>
            <person name="Nusbaum C."/>
            <person name="Zody M.C."/>
            <person name="Baldwin J."/>
            <person name="Devon K."/>
            <person name="Dewar K."/>
            <person name="Doyle M."/>
            <person name="FitzHugh W."/>
            <person name="Funke R."/>
            <person name="Gage D."/>
            <person name="Harris K."/>
            <person name="Heaford A."/>
            <person name="Howland J."/>
            <person name="Kann L."/>
            <person name="Lehoczky J."/>
            <person name="LeVine R."/>
            <person name="McEwan P."/>
            <person name="McKernan K."/>
            <person name="Meldrim J."/>
            <person name="Mesirov J.P."/>
            <person name="Miranda C."/>
            <person name="Morris W."/>
            <person name="Naylor J."/>
            <person name="Raymond C."/>
            <person name="Rosetti M."/>
            <person name="Santos R."/>
            <person name="Sheridan A."/>
            <person name="Sougnez C."/>
            <person name="Stange-Thomann N."/>
            <person name="Stojanovic N."/>
            <person name="Subramanian A."/>
            <person name="Wyman D."/>
            <person name="Rogers J."/>
            <person name="Sulston J."/>
            <person name="Ainscough R."/>
            <person name="Beck S."/>
            <person name="Bentley D."/>
            <person name="Burton J."/>
            <person name="Clee C."/>
            <person name="Carter N."/>
            <person name="Coulson A."/>
            <person name="Deadman R."/>
            <person name="Deloukas P."/>
            <person name="Dunham A."/>
            <person name="Dunham I."/>
            <person name="Durbin R."/>
            <person name="French L."/>
            <person name="Grafham D."/>
            <person name="Gregory S."/>
            <person name="Hubbard T."/>
            <person name="Humphray S."/>
            <person name="Hunt A."/>
            <person name="Jones M."/>
            <person name="Lloyd C."/>
            <person name="McMurray A."/>
            <person name="Matthews L."/>
            <person name="Mercer S."/>
            <person name="Milne S."/>
            <person name="Mullikin J.C."/>
            <person name="Mungall A."/>
            <person name="Plumb R."/>
            <person name="Ross M."/>
            <person name="Shownkeen R."/>
            <person name="Sims S."/>
            <person name="Waterston R.H."/>
            <person name="Wilson R.K."/>
            <person name="Hillier L.W."/>
            <person name="McPherson J.D."/>
            <person name="Marra M.A."/>
            <person name="Mardis E.R."/>
            <person name="Fulton L.A."/>
            <person name="Chinwalla A.T."/>
            <person name="Pepin K.H."/>
            <person name="Gish W.R."/>
            <person name="Chissoe S.L."/>
            <person name="Wendl M.C."/>
            <person name="Delehaunty K.D."/>
            <person name="Miner T.L."/>
            <person name="Delehaunty A."/>
            <person name="Kramer J.B."/>
            <person name="Cook L.L."/>
            <person name="Fulton R.S."/>
            <person name="Johnson D.L."/>
            <person name="Minx P.J."/>
            <person name="Clifton S.W."/>
            <person name="Hawkins T."/>
            <person name="Branscomb E."/>
            <person name="Predki P."/>
            <person name="Richardson P."/>
            <person name="Wenning S."/>
            <person name="Slezak T."/>
            <person name="Doggett N."/>
            <person name="Cheng J.F."/>
            <person name="Olsen A."/>
            <person name="Lucas S."/>
            <person name="Elkin C."/>
            <person name="Uberbacher E."/>
            <person name="Frazier M."/>
            <person name="Gibbs R.A."/>
            <person name="Muzny D.M."/>
            <person name="Scherer S.E."/>
            <person name="Bouck J.B."/>
            <person name="Sodergren E.J."/>
            <person name="Worley K.C."/>
            <person name="Rives C.M."/>
            <person name="Gorrell J.H."/>
            <person name="Metzker M.L."/>
            <person name="Naylor S.L."/>
            <person name="Kucherlapati R.S."/>
            <person name="Nelson D.L."/>
            <person name="Weinstock G.M."/>
            <person name="Sakaki Y."/>
            <person name="Fujiyama A."/>
            <person name="Hattori M."/>
            <person name="Yada T."/>
            <person name="Toyoda A."/>
            <person name="Itoh T."/>
            <person name="Kawagoe C."/>
            <person name="Watanabe H."/>
            <person name="Totoki Y."/>
            <person name="Taylor T."/>
            <person name="Weissenbach J."/>
            <person name="Heilig R."/>
            <person name="Saurin W."/>
            <person name="Artiguenave F."/>
            <person name="Brottier P."/>
            <person name="Bruls T."/>
            <person name="Pelletier E."/>
            <person name="Robert C."/>
            <person name="Wincker P."/>
            <person name="Smith D.R."/>
            <person name="Doucette-Stamm L."/>
            <person name="Rubenfield M."/>
            <person name="Weinstock K."/>
            <person name="Lee H.M."/>
            <person name="Dubois J."/>
            <person name="Rosenthal A."/>
            <person name="Platzer M."/>
            <person name="Nyakatura G."/>
            <person name="Taudien S."/>
            <person name="Rump A."/>
            <person name="Yang H."/>
            <person name="Yu J."/>
            <person name="Wang J."/>
            <person name="Huang G."/>
            <person name="Gu J."/>
            <person name="Hood L."/>
            <person name="Rowen L."/>
            <person name="Madan A."/>
            <person name="Qin S."/>
            <person name="Davis R.W."/>
            <person name="Federspiel N.A."/>
            <person name="Abola A.P."/>
            <person name="Proctor M.J."/>
            <person name="Myers R.M."/>
            <person name="Schmutz J."/>
            <person name="Dickson M."/>
            <person name="Grimwood J."/>
            <person name="Cox D.R."/>
            <person name="Olson M.V."/>
            <person name="Kaul R."/>
            <person name="Raymond C."/>
            <person name="Shimizu N."/>
            <person name="Kawasaki K."/>
            <person name="Minoshima S."/>
            <person name="Evans G.A."/>
            <person name="Athanasiou M."/>
            <person name="Schultz R."/>
            <person name="Roe B.A."/>
            <person name="Chen F."/>
            <person name="Pan H."/>
            <person name="Ramser J."/>
            <person name="Lehrach H."/>
            <person name="Reinhardt R."/>
            <person name="McCombie W.R."/>
            <person name="de la Bastide M."/>
            <person name="Dedhia N."/>
            <person name="Blocker H."/>
            <person name="Hornischer K."/>
            <person name="Nordsiek G."/>
            <person name="Agarwala R."/>
            <person name="Aravind L."/>
            <person name="Bailey J.A."/>
            <person name="Bateman A."/>
            <person name="Batzoglou S."/>
            <person name="Birney E."/>
            <person name="Bork P."/>
            <person name="Brown D.G."/>
            <person name="Burge C.B."/>
            <person name="Cerutti L."/>
            <person name="Chen H.C."/>
            <person name="Church D."/>
            <person name="Clamp M."/>
            <person name="Copley R.R."/>
            <person name="Doerks T."/>
            <person name="Eddy S.R."/>
            <person name="Eichler E.E."/>
            <person name="Furey T.S."/>
            <person name="Galagan J."/>
            <person name="Gilbert J.G."/>
            <person name="Harmon C."/>
            <person name="Hayashizaki Y."/>
            <person name="Haussler D."/>
            <person name="Hermjakob H."/>
            <person name="Hokamp K."/>
            <person name="Jang W."/>
            <person name="Johnson L.S."/>
            <person name="Jones T.A."/>
            <person name="Kasif S."/>
            <person name="Kaspryzk A."/>
            <person name="Kennedy S."/>
            <person name="Kent W.J."/>
            <person name="Kitts P."/>
            <person name="Koonin E.V."/>
            <person name="Korf I."/>
            <person name="Kulp D."/>
            <person name="Lancet D."/>
            <person name="Lowe T.M."/>
            <person name="McLysaght A."/>
            <person name="Mikkelsen T."/>
            <person name="Moran J.V."/>
            <person name="Mulder N."/>
            <person name="Pollara V.J."/>
            <person name="Ponting C.P."/>
            <person name="Schuler G."/>
            <person name="Schultz J."/>
            <person name="Slater G."/>
            <person name="Smit A.F."/>
            <person name="Stupka E."/>
            <person name="Szustakowski J."/>
            <person name="Thierry-Mieg D."/>
            <person name="Thierry-Mieg J."/>
            <person name="Wagner L."/>
            <person name="Wallis J."/>
            <person name="Wheeler R."/>
            <person name="Williams A."/>
            <person name="Wolf Y.I."/>
            <person name="Wolfe K.H."/>
            <person name="Yang S.P."/>
            <person name="Yeh R.F."/>
            <person name="Collins F."/>
            <person name="Guyer M.S."/>
            <person name="Peterson J."/>
            <person name="Felsenfeld A."/>
            <person name="Wetterstrand K.A."/>
            <person name="Patrinos A."/>
            <person name="Morgan M.J."/>
            <person name="de Jong P."/>
            <person name="Catanese J.J."/>
            <person name="Osoegawa K."/>
            <person name="Shizuya H."/>
            <person name="Choi S."/>
            <person name="Chen Y.J."/>
        </authorList>
    </citation>
    <scope>NUCLEOTIDE SEQUENCE [LARGE SCALE GENOMIC DNA]</scope>
</reference>
<reference evidence="2" key="4">
    <citation type="submission" date="2025-08" db="UniProtKB">
        <authorList>
            <consortium name="Ensembl"/>
        </authorList>
    </citation>
    <scope>IDENTIFICATION</scope>
</reference>
<dbReference type="AlphaFoldDB" id="A0A994J3N2"/>
<evidence type="ECO:0007829" key="5">
    <source>
        <dbReference type="ProteomicsDB" id="A0A994J3N2"/>
    </source>
</evidence>
<dbReference type="Proteomes" id="UP000005640">
    <property type="component" value="Chromosome 17"/>
</dbReference>